<feature type="region of interest" description="Disordered" evidence="1">
    <location>
        <begin position="144"/>
        <end position="167"/>
    </location>
</feature>
<dbReference type="GeneID" id="98180820"/>
<organism evidence="2 3">
    <name type="scientific">Madurella fahalii</name>
    <dbReference type="NCBI Taxonomy" id="1157608"/>
    <lineage>
        <taxon>Eukaryota</taxon>
        <taxon>Fungi</taxon>
        <taxon>Dikarya</taxon>
        <taxon>Ascomycota</taxon>
        <taxon>Pezizomycotina</taxon>
        <taxon>Sordariomycetes</taxon>
        <taxon>Sordariomycetidae</taxon>
        <taxon>Sordariales</taxon>
        <taxon>Sordariales incertae sedis</taxon>
        <taxon>Madurella</taxon>
    </lineage>
</organism>
<comment type="caution">
    <text evidence="2">The sequence shown here is derived from an EMBL/GenBank/DDBJ whole genome shotgun (WGS) entry which is preliminary data.</text>
</comment>
<dbReference type="Proteomes" id="UP001628179">
    <property type="component" value="Unassembled WGS sequence"/>
</dbReference>
<keyword evidence="3" id="KW-1185">Reference proteome</keyword>
<dbReference type="RefSeq" id="XP_070921598.1">
    <property type="nucleotide sequence ID" value="XM_071065497.1"/>
</dbReference>
<name>A0ABQ0GQ49_9PEZI</name>
<gene>
    <name evidence="2" type="ORF">MFIFM68171_10078</name>
</gene>
<evidence type="ECO:0000313" key="2">
    <source>
        <dbReference type="EMBL" id="GAB1319868.1"/>
    </source>
</evidence>
<evidence type="ECO:0000313" key="3">
    <source>
        <dbReference type="Proteomes" id="UP001628179"/>
    </source>
</evidence>
<evidence type="ECO:0000256" key="1">
    <source>
        <dbReference type="SAM" id="MobiDB-lite"/>
    </source>
</evidence>
<protein>
    <recommendedName>
        <fullName evidence="4">C2H2-type domain-containing protein</fullName>
    </recommendedName>
</protein>
<reference evidence="2 3" key="1">
    <citation type="submission" date="2024-09" db="EMBL/GenBank/DDBJ databases">
        <title>Itraconazole resistance in Madurella fahalii resulting from another homologue of gene encoding cytochrome P450 14-alpha sterol demethylase (CYP51).</title>
        <authorList>
            <person name="Yoshioka I."/>
            <person name="Fahal A.H."/>
            <person name="Kaneko S."/>
            <person name="Yaguchi T."/>
        </authorList>
    </citation>
    <scope>NUCLEOTIDE SEQUENCE [LARGE SCALE GENOMIC DNA]</scope>
    <source>
        <strain evidence="2 3">IFM 68171</strain>
    </source>
</reference>
<evidence type="ECO:0008006" key="4">
    <source>
        <dbReference type="Google" id="ProtNLM"/>
    </source>
</evidence>
<proteinExistence type="predicted"/>
<sequence length="174" mass="20112">MKRTRNVLEQLLFTARTDNDLAKTIEKYYEVYLYKCLRLSCKYFSNGFATKEQGDQHLEKHRKPFQCTVAGYPSLALGLSSERDLKKHMKVAHSAVLYENELQSEDEILAEDEIRDEDEIPDEDEVNRRQQQAQFSNAIGKLITWGTRSDDGPAGTAKQHTEETATRAQVLRLW</sequence>
<dbReference type="EMBL" id="BAAFSV010000006">
    <property type="protein sequence ID" value="GAB1319868.1"/>
    <property type="molecule type" value="Genomic_DNA"/>
</dbReference>
<accession>A0ABQ0GQ49</accession>